<name>A0A2T6B1Y3_9RHOB</name>
<dbReference type="AlphaFoldDB" id="A0A2T6B1Y3"/>
<accession>A0A2T6B1Y3</accession>
<dbReference type="OrthoDB" id="9799053at2"/>
<dbReference type="Gene3D" id="2.60.120.10">
    <property type="entry name" value="Jelly Rolls"/>
    <property type="match status" value="1"/>
</dbReference>
<dbReference type="Pfam" id="PF05899">
    <property type="entry name" value="Cupin_3"/>
    <property type="match status" value="1"/>
</dbReference>
<dbReference type="CDD" id="cd02227">
    <property type="entry name" value="cupin_TM1112-like"/>
    <property type="match status" value="1"/>
</dbReference>
<reference evidence="2 3" key="1">
    <citation type="submission" date="2018-04" db="EMBL/GenBank/DDBJ databases">
        <title>Genomic Encyclopedia of Archaeal and Bacterial Type Strains, Phase II (KMG-II): from individual species to whole genera.</title>
        <authorList>
            <person name="Goeker M."/>
        </authorList>
    </citation>
    <scope>NUCLEOTIDE SEQUENCE [LARGE SCALE GENOMIC DNA]</scope>
    <source>
        <strain evidence="2 3">DSM 21823</strain>
    </source>
</reference>
<feature type="domain" description="(S)-ureidoglycine aminohydrolase cupin" evidence="1">
    <location>
        <begin position="40"/>
        <end position="111"/>
    </location>
</feature>
<evidence type="ECO:0000259" key="1">
    <source>
        <dbReference type="Pfam" id="PF05899"/>
    </source>
</evidence>
<gene>
    <name evidence="2" type="ORF">C8N34_106224</name>
</gene>
<dbReference type="InterPro" id="IPR014710">
    <property type="entry name" value="RmlC-like_jellyroll"/>
</dbReference>
<sequence>MNHLFKFDRTDIAPETERPDAEIVLAGDPVHTTWSMEEREDEGIYSGMWQTTPGKWKVSYEEWEYVYIHEGVSILTDTEGKATTLRAGDRWLIRPGFEGTWECVETTLKDYVIVMP</sequence>
<dbReference type="InterPro" id="IPR008579">
    <property type="entry name" value="UGlyAH_Cupin_dom"/>
</dbReference>
<evidence type="ECO:0000313" key="3">
    <source>
        <dbReference type="Proteomes" id="UP000244224"/>
    </source>
</evidence>
<dbReference type="PANTHER" id="PTHR40943">
    <property type="entry name" value="CYTOPLASMIC PROTEIN-RELATED"/>
    <property type="match status" value="1"/>
</dbReference>
<comment type="caution">
    <text evidence="2">The sequence shown here is derived from an EMBL/GenBank/DDBJ whole genome shotgun (WGS) entry which is preliminary data.</text>
</comment>
<protein>
    <recommendedName>
        <fullName evidence="1">(S)-ureidoglycine aminohydrolase cupin domain-containing protein</fullName>
    </recommendedName>
</protein>
<dbReference type="InterPro" id="IPR011051">
    <property type="entry name" value="RmlC_Cupin_sf"/>
</dbReference>
<dbReference type="RefSeq" id="WP_054302444.1">
    <property type="nucleotide sequence ID" value="NZ_QBKP01000006.1"/>
</dbReference>
<keyword evidence="3" id="KW-1185">Reference proteome</keyword>
<proteinExistence type="predicted"/>
<dbReference type="SUPFAM" id="SSF51182">
    <property type="entry name" value="RmlC-like cupins"/>
    <property type="match status" value="1"/>
</dbReference>
<dbReference type="Proteomes" id="UP000244224">
    <property type="component" value="Unassembled WGS sequence"/>
</dbReference>
<dbReference type="EMBL" id="QBKP01000006">
    <property type="protein sequence ID" value="PTX50042.1"/>
    <property type="molecule type" value="Genomic_DNA"/>
</dbReference>
<organism evidence="2 3">
    <name type="scientific">Gemmobacter caeni</name>
    <dbReference type="NCBI Taxonomy" id="589035"/>
    <lineage>
        <taxon>Bacteria</taxon>
        <taxon>Pseudomonadati</taxon>
        <taxon>Pseudomonadota</taxon>
        <taxon>Alphaproteobacteria</taxon>
        <taxon>Rhodobacterales</taxon>
        <taxon>Paracoccaceae</taxon>
        <taxon>Gemmobacter</taxon>
    </lineage>
</organism>
<evidence type="ECO:0000313" key="2">
    <source>
        <dbReference type="EMBL" id="PTX50042.1"/>
    </source>
</evidence>
<dbReference type="PANTHER" id="PTHR40943:SF2">
    <property type="entry name" value="(S)-UREIDOGLYCINE AMINOHYDROLASE CUPIN DOMAIN-CONTAINING PROTEIN"/>
    <property type="match status" value="1"/>
</dbReference>